<organism evidence="2 3">
    <name type="scientific">Limnoglobus roseus</name>
    <dbReference type="NCBI Taxonomy" id="2598579"/>
    <lineage>
        <taxon>Bacteria</taxon>
        <taxon>Pseudomonadati</taxon>
        <taxon>Planctomycetota</taxon>
        <taxon>Planctomycetia</taxon>
        <taxon>Gemmatales</taxon>
        <taxon>Gemmataceae</taxon>
        <taxon>Limnoglobus</taxon>
    </lineage>
</organism>
<keyword evidence="3" id="KW-1185">Reference proteome</keyword>
<reference evidence="3" key="1">
    <citation type="submission" date="2019-08" db="EMBL/GenBank/DDBJ databases">
        <title>Limnoglobus roseus gen. nov., sp. nov., a novel freshwater planctomycete with a giant genome from the family Gemmataceae.</title>
        <authorList>
            <person name="Kulichevskaya I.S."/>
            <person name="Naumoff D.G."/>
            <person name="Miroshnikov K."/>
            <person name="Ivanova A."/>
            <person name="Philippov D.A."/>
            <person name="Hakobyan A."/>
            <person name="Rijpstra I.C."/>
            <person name="Sinninghe Damste J.S."/>
            <person name="Liesack W."/>
            <person name="Dedysh S.N."/>
        </authorList>
    </citation>
    <scope>NUCLEOTIDE SEQUENCE [LARGE SCALE GENOMIC DNA]</scope>
    <source>
        <strain evidence="3">PX52</strain>
    </source>
</reference>
<gene>
    <name evidence="2" type="ORF">PX52LOC_07603</name>
</gene>
<evidence type="ECO:0008006" key="4">
    <source>
        <dbReference type="Google" id="ProtNLM"/>
    </source>
</evidence>
<name>A0A5C1AM61_9BACT</name>
<dbReference type="Proteomes" id="UP000324974">
    <property type="component" value="Chromosome"/>
</dbReference>
<dbReference type="AlphaFoldDB" id="A0A5C1AM61"/>
<protein>
    <recommendedName>
        <fullName evidence="4">Lipoprotein</fullName>
    </recommendedName>
</protein>
<feature type="chain" id="PRO_5022975413" description="Lipoprotein" evidence="1">
    <location>
        <begin position="27"/>
        <end position="155"/>
    </location>
</feature>
<dbReference type="EMBL" id="CP042425">
    <property type="protein sequence ID" value="QEL20499.1"/>
    <property type="molecule type" value="Genomic_DNA"/>
</dbReference>
<evidence type="ECO:0000313" key="2">
    <source>
        <dbReference type="EMBL" id="QEL20499.1"/>
    </source>
</evidence>
<accession>A0A5C1AM61</accession>
<dbReference type="KEGG" id="lrs:PX52LOC_07603"/>
<dbReference type="RefSeq" id="WP_149114794.1">
    <property type="nucleotide sequence ID" value="NZ_CP042425.1"/>
</dbReference>
<sequence>MRRLTLAVSLLVIALTCGCGSTEPHAVAEVAVAPDRTLVRVMVDLYAANPAKAYAAYRDRPQPVTGIVPRKIEQLPEFRTVYKVACDLDGKRPEKDPAFYVYCTEREAAGWAVGTAGSAVLMLRQSDRNDVRPVFITPAGAVAMGEESRSRQRGN</sequence>
<evidence type="ECO:0000256" key="1">
    <source>
        <dbReference type="SAM" id="SignalP"/>
    </source>
</evidence>
<proteinExistence type="predicted"/>
<dbReference type="PROSITE" id="PS51257">
    <property type="entry name" value="PROKAR_LIPOPROTEIN"/>
    <property type="match status" value="1"/>
</dbReference>
<evidence type="ECO:0000313" key="3">
    <source>
        <dbReference type="Proteomes" id="UP000324974"/>
    </source>
</evidence>
<keyword evidence="1" id="KW-0732">Signal</keyword>
<feature type="signal peptide" evidence="1">
    <location>
        <begin position="1"/>
        <end position="26"/>
    </location>
</feature>